<feature type="region of interest" description="Disordered" evidence="2">
    <location>
        <begin position="67"/>
        <end position="263"/>
    </location>
</feature>
<dbReference type="InterPro" id="IPR031974">
    <property type="entry name" value="PDCD7"/>
</dbReference>
<feature type="compositionally biased region" description="Polar residues" evidence="2">
    <location>
        <begin position="176"/>
        <end position="187"/>
    </location>
</feature>
<proteinExistence type="predicted"/>
<dbReference type="Proteomes" id="UP001292094">
    <property type="component" value="Unassembled WGS sequence"/>
</dbReference>
<dbReference type="InterPro" id="IPR052831">
    <property type="entry name" value="Apoptosis_promoter"/>
</dbReference>
<feature type="coiled-coil region" evidence="1">
    <location>
        <begin position="374"/>
        <end position="428"/>
    </location>
</feature>
<feature type="compositionally biased region" description="Pro residues" evidence="2">
    <location>
        <begin position="97"/>
        <end position="113"/>
    </location>
</feature>
<dbReference type="GO" id="GO:0005689">
    <property type="term" value="C:U12-type spliceosomal complex"/>
    <property type="evidence" value="ECO:0007669"/>
    <property type="project" value="TreeGrafter"/>
</dbReference>
<comment type="caution">
    <text evidence="3">The sequence shown here is derived from an EMBL/GenBank/DDBJ whole genome shotgun (WGS) entry which is preliminary data.</text>
</comment>
<dbReference type="PANTHER" id="PTHR48190">
    <property type="entry name" value="PROGRAMMED CELL DEATH PROTEIN 7"/>
    <property type="match status" value="1"/>
</dbReference>
<reference evidence="3" key="1">
    <citation type="submission" date="2023-11" db="EMBL/GenBank/DDBJ databases">
        <title>Genome assemblies of two species of porcelain crab, Petrolisthes cinctipes and Petrolisthes manimaculis (Anomura: Porcellanidae).</title>
        <authorList>
            <person name="Angst P."/>
        </authorList>
    </citation>
    <scope>NUCLEOTIDE SEQUENCE</scope>
    <source>
        <strain evidence="3">PB745_02</strain>
        <tissue evidence="3">Gill</tissue>
    </source>
</reference>
<evidence type="ECO:0000256" key="2">
    <source>
        <dbReference type="SAM" id="MobiDB-lite"/>
    </source>
</evidence>
<feature type="compositionally biased region" description="Polar residues" evidence="2">
    <location>
        <begin position="137"/>
        <end position="156"/>
    </location>
</feature>
<dbReference type="PANTHER" id="PTHR48190:SF2">
    <property type="entry name" value="PROGRAMMED CELL DEATH PROTEIN 7"/>
    <property type="match status" value="1"/>
</dbReference>
<sequence length="607" mass="69276">MERPTTSEGSWLPPTPREQQQTMNSNSGGEQQNHKNFTPDSNKRNIPQPSTNHFLQTNMYSQAALNVNSNNNNHTSSCGPPLPPNSYHNFQHVPTFNRPPPPPPPLPPPPPPQNVSGQYFFGDPAAGKPPHHHPHVNNGTSYSWQQQSGLQSQHNVQPQNSNQQFPSSLHHPNPPNQMNSPSHQFTLPPQPHPPPHQNFMHHPNPPSYPNPVSHPNPPSYPNPVSHPNPPSYPNQVSQPNPPLQFNPVTPSHTPSMHQQNSSHESIKDANWIKQFENTIEKRQTSESIETSSEERKLKLGEVVRLLAEAEGLSETLSTLEQELTKSMETSTETEWQDLVLQADAKRKSLSLILTRFQDETFVQQVKKLLHHRRMKRVRARKSKINKRLEKKEKEKRAREEEAKIDAWREKLQQEEQQKRREAVVKREADSVLGEVRQKQSEARRMLEVLTSMGSLRQTRLKKQVAHGHVSSPTADQQFTDSLKKIEEVVRSQVKQYQLEEQTLCVMLEGTTSHKSAARGRDTSLQYEESLKKVLFGEHQPLDTQTLDSFTLADHCLETLAYRRLEWDKYVSEDRLPLASSIPMNWVIPPTQPSPAWAQYLKPTTSHS</sequence>
<evidence type="ECO:0008006" key="5">
    <source>
        <dbReference type="Google" id="ProtNLM"/>
    </source>
</evidence>
<keyword evidence="1" id="KW-0175">Coiled coil</keyword>
<feature type="coiled-coil region" evidence="1">
    <location>
        <begin position="302"/>
        <end position="329"/>
    </location>
</feature>
<evidence type="ECO:0000256" key="1">
    <source>
        <dbReference type="SAM" id="Coils"/>
    </source>
</evidence>
<evidence type="ECO:0000313" key="4">
    <source>
        <dbReference type="Proteomes" id="UP001292094"/>
    </source>
</evidence>
<gene>
    <name evidence="3" type="ORF">Pmani_034153</name>
</gene>
<accession>A0AAE1NP94</accession>
<keyword evidence="4" id="KW-1185">Reference proteome</keyword>
<name>A0AAE1NP94_9EUCA</name>
<dbReference type="Pfam" id="PF16021">
    <property type="entry name" value="PDCD7"/>
    <property type="match status" value="1"/>
</dbReference>
<protein>
    <recommendedName>
        <fullName evidence="5">Programmed cell death protein 7</fullName>
    </recommendedName>
</protein>
<feature type="compositionally biased region" description="Polar residues" evidence="2">
    <location>
        <begin position="17"/>
        <end position="53"/>
    </location>
</feature>
<feature type="region of interest" description="Disordered" evidence="2">
    <location>
        <begin position="1"/>
        <end position="53"/>
    </location>
</feature>
<dbReference type="AlphaFoldDB" id="A0AAE1NP94"/>
<feature type="compositionally biased region" description="Pro residues" evidence="2">
    <location>
        <begin position="203"/>
        <end position="232"/>
    </location>
</feature>
<evidence type="ECO:0000313" key="3">
    <source>
        <dbReference type="EMBL" id="KAK4293138.1"/>
    </source>
</evidence>
<dbReference type="EMBL" id="JAWZYT010004633">
    <property type="protein sequence ID" value="KAK4293138.1"/>
    <property type="molecule type" value="Genomic_DNA"/>
</dbReference>
<organism evidence="3 4">
    <name type="scientific">Petrolisthes manimaculis</name>
    <dbReference type="NCBI Taxonomy" id="1843537"/>
    <lineage>
        <taxon>Eukaryota</taxon>
        <taxon>Metazoa</taxon>
        <taxon>Ecdysozoa</taxon>
        <taxon>Arthropoda</taxon>
        <taxon>Crustacea</taxon>
        <taxon>Multicrustacea</taxon>
        <taxon>Malacostraca</taxon>
        <taxon>Eumalacostraca</taxon>
        <taxon>Eucarida</taxon>
        <taxon>Decapoda</taxon>
        <taxon>Pleocyemata</taxon>
        <taxon>Anomura</taxon>
        <taxon>Galatheoidea</taxon>
        <taxon>Porcellanidae</taxon>
        <taxon>Petrolisthes</taxon>
    </lineage>
</organism>
<feature type="compositionally biased region" description="Polar residues" evidence="2">
    <location>
        <begin position="246"/>
        <end position="263"/>
    </location>
</feature>
<feature type="compositionally biased region" description="Low complexity" evidence="2">
    <location>
        <begin position="157"/>
        <end position="168"/>
    </location>
</feature>